<organism evidence="1 2">
    <name type="scientific">Acidisoma cellulosilyticum</name>
    <dbReference type="NCBI Taxonomy" id="2802395"/>
    <lineage>
        <taxon>Bacteria</taxon>
        <taxon>Pseudomonadati</taxon>
        <taxon>Pseudomonadota</taxon>
        <taxon>Alphaproteobacteria</taxon>
        <taxon>Acetobacterales</taxon>
        <taxon>Acidocellaceae</taxon>
        <taxon>Acidisoma</taxon>
    </lineage>
</organism>
<dbReference type="RefSeq" id="WP_227310682.1">
    <property type="nucleotide sequence ID" value="NZ_JAESVA010000018.1"/>
</dbReference>
<sequence>PYALRLCASLSSATLENLHIVRRVTPSQANIWSRLTEGKRGRKLRPLAIISLKRKSIKAAMREFGIDRLARRLDRWQA</sequence>
<evidence type="ECO:0000313" key="2">
    <source>
        <dbReference type="Proteomes" id="UP000721844"/>
    </source>
</evidence>
<proteinExistence type="predicted"/>
<dbReference type="EMBL" id="JAESVA010000018">
    <property type="protein sequence ID" value="MCB8883941.1"/>
    <property type="molecule type" value="Genomic_DNA"/>
</dbReference>
<dbReference type="AlphaFoldDB" id="A0A963Z7C9"/>
<gene>
    <name evidence="1" type="ORF">ACELLULO517_27085</name>
</gene>
<protein>
    <submittedName>
        <fullName evidence="1">Uncharacterized protein</fullName>
    </submittedName>
</protein>
<name>A0A963Z7C9_9PROT</name>
<comment type="caution">
    <text evidence="1">The sequence shown here is derived from an EMBL/GenBank/DDBJ whole genome shotgun (WGS) entry which is preliminary data.</text>
</comment>
<accession>A0A963Z7C9</accession>
<dbReference type="Proteomes" id="UP000721844">
    <property type="component" value="Unassembled WGS sequence"/>
</dbReference>
<reference evidence="1 2" key="1">
    <citation type="journal article" date="2021" name="Microorganisms">
        <title>Acidisoma silvae sp. nov. and Acidisomacellulosilytica sp. nov., Two Acidophilic Bacteria Isolated from Decaying Wood, Hydrolyzing Cellulose and Producing Poly-3-hydroxybutyrate.</title>
        <authorList>
            <person name="Mieszkin S."/>
            <person name="Pouder E."/>
            <person name="Uroz S."/>
            <person name="Simon-Colin C."/>
            <person name="Alain K."/>
        </authorList>
    </citation>
    <scope>NUCLEOTIDE SEQUENCE [LARGE SCALE GENOMIC DNA]</scope>
    <source>
        <strain evidence="1 2">HW T5.17</strain>
    </source>
</reference>
<keyword evidence="2" id="KW-1185">Reference proteome</keyword>
<feature type="non-terminal residue" evidence="1">
    <location>
        <position position="1"/>
    </location>
</feature>
<evidence type="ECO:0000313" key="1">
    <source>
        <dbReference type="EMBL" id="MCB8883941.1"/>
    </source>
</evidence>